<feature type="domain" description="PKD" evidence="7">
    <location>
        <begin position="1082"/>
        <end position="1127"/>
    </location>
</feature>
<dbReference type="Pfam" id="PF13585">
    <property type="entry name" value="CHU_C"/>
    <property type="match status" value="1"/>
</dbReference>
<evidence type="ECO:0000256" key="3">
    <source>
        <dbReference type="ARBA" id="ARBA00022737"/>
    </source>
</evidence>
<keyword evidence="9" id="KW-1185">Reference proteome</keyword>
<dbReference type="PANTHER" id="PTHR46730:SF1">
    <property type="entry name" value="PLAT DOMAIN-CONTAINING PROTEIN"/>
    <property type="match status" value="1"/>
</dbReference>
<name>A0ABT4UQR0_9BACT</name>
<evidence type="ECO:0000259" key="7">
    <source>
        <dbReference type="PROSITE" id="PS50093"/>
    </source>
</evidence>
<accession>A0ABT4UQR0</accession>
<feature type="domain" description="PKD" evidence="7">
    <location>
        <begin position="823"/>
        <end position="869"/>
    </location>
</feature>
<dbReference type="Proteomes" id="UP001210231">
    <property type="component" value="Unassembled WGS sequence"/>
</dbReference>
<evidence type="ECO:0000313" key="8">
    <source>
        <dbReference type="EMBL" id="MDA3616692.1"/>
    </source>
</evidence>
<dbReference type="RefSeq" id="WP_407033023.1">
    <property type="nucleotide sequence ID" value="NZ_JAQGEF010000039.1"/>
</dbReference>
<dbReference type="SMART" id="SM00089">
    <property type="entry name" value="PKD"/>
    <property type="match status" value="10"/>
</dbReference>
<feature type="chain" id="PRO_5045682345" evidence="6">
    <location>
        <begin position="28"/>
        <end position="1641"/>
    </location>
</feature>
<dbReference type="InterPro" id="IPR013783">
    <property type="entry name" value="Ig-like_fold"/>
</dbReference>
<sequence>MIRSLKYSICNVWFAVVFLLLGLNASAQLNADFSVDKDGGCAPLIVNMTNKTKGASTNAKYIWELGNGNVSNLKDPGATFYTPRLYNIKLTVIDGNQTSSVTKTVNVYEVPPVDFSFVGQSGCAPQTIHLKSKYVDDSYIYTWDFGNGVIKSGASLSDISYEYDNKISPPISLTISNSFGCINSKTINNTIDVLESPFAGFKTTVLTSCDYNRNIGFTNTTTGNGEIDYKWDFGDGATTTNPNPIYNYNKQGAYNVNLIATKLSNGCKDTAQTVITLGNFQLDFELVSNLCAGAVISFANLSPKGANAIEWWVNNNKVNITSFDTLKYTFVNTGTYKIKLVASYNDCRLELAKDIVIQPRPILTGFIIEKETVCQFPVKVSFKDTSNTNNKSYWAFNGSSWDNPVSTKRVFDTVFNSAANNNMLLKAVNEFGCESIVNMTIGLQNITQSFIINSNQNDYIDYGFCPGTEFLFSINEPAQIKTYYWTFGDGGNSTLANPKHTYTKAGVYTVQLSYETINGCKGLISYKKITVVNLKDIDFKFTFEDTVCGNTPAKLSVTNVSNLYYNWIIPNGEVLGNGKSSIEVKYNKEGWQSLKIALKLGQCIDTIELKDYTFVQAPFPKIMSADISCQAPDKVDFKIQADNAITRKWVFGDGKTEVQQNSGALTYSHTYAASGIYKVYLNTVNGNCEAKDSVELKIYKKQNYNLVLSKVDLCVNDTIFWSIRNLELLPDSSLHFLTGSNLPAGLALQVLNSGKTEISGYIANLNNDITNIRLFISNHFNNCIDSTNLVNVKVRGPIANFSLSNFNGCFKEAVIFKDLSVATSSPIVKWIYNFGDLNSQSFSNNADVQHFFKYPGTFYPTLTVLDESGCFSTIVDSTKQINLSGPKANFSAPTFSIPPGSSLEFTNTSDYYDANSTHTWILPDNTKSTNTEKVKFFFANTGEYKVTLITKNTKTGCTDTITKTVNVQHVKSIFESDKSLLDERFCLPVIYKFTNKSINAHTVLWDFGNGATSTDFNETYHTYTTMGEYIVKLYSYDVNGNVDSSEQKITIKVPEAKISVDTLFGCNNIEVAFKVELTGANSFSWDFGDGTIIENSVATIKHFYQNPGNYLPSVVLKDTSGCLTLSTLTKSIVVDNLDVTTGAVAPYYCSEKDVEFHPEVKSFSKDVMNIDPSVKWQINDGSNVFTSNNAHVIYSFKNIGANSATLNYSTIYGCKKEIKIPVEIKQKVTASLSIAPDVCRTHNFELKGLGLPTSHTFDYTWQIEEIGEITKPSENIVFEKEGVKSVIFTLTDAFCSDTVKTSILVKPVPTFKVHAEDYEICLGQTVKLHSTSNTLYTYQWTVNNITTNDKDSVVILAPKQDGNIILTATNEYNCSSSDSAFITVHQPIKLKGTDPVTICLRDSVKFELSGAKSYIWLKDSTVAGSLSNTHILKPTSTTTYQVVGFDGYNCFADTANILVKVNPLPTVDAGNDIIIPARTTAGLNPVASADVVAYQWKPLMDLSCVNCKNPLVTPQKSIQYTLHVTNSFNCKASDTINVSTYCNTNLVYLPDAFTPNNDGKNDRFKFYVSGVKQIRKILIYDRWGAPAFERQNIDPLDYNATWDGKKNGVDMPAGAYVYFIELECEVTGEIIAKKGTISLLR</sequence>
<feature type="domain" description="PKD" evidence="7">
    <location>
        <begin position="111"/>
        <end position="198"/>
    </location>
</feature>
<dbReference type="InterPro" id="IPR000601">
    <property type="entry name" value="PKD_dom"/>
</dbReference>
<comment type="caution">
    <text evidence="8">The sequence shown here is derived from an EMBL/GenBank/DDBJ whole genome shotgun (WGS) entry which is preliminary data.</text>
</comment>
<keyword evidence="4" id="KW-1133">Transmembrane helix</keyword>
<feature type="signal peptide" evidence="6">
    <location>
        <begin position="1"/>
        <end position="27"/>
    </location>
</feature>
<feature type="domain" description="PKD" evidence="7">
    <location>
        <begin position="212"/>
        <end position="261"/>
    </location>
</feature>
<dbReference type="InterPro" id="IPR035986">
    <property type="entry name" value="PKD_dom_sf"/>
</dbReference>
<evidence type="ECO:0000256" key="1">
    <source>
        <dbReference type="ARBA" id="ARBA00004141"/>
    </source>
</evidence>
<feature type="domain" description="PKD" evidence="7">
    <location>
        <begin position="29"/>
        <end position="107"/>
    </location>
</feature>
<feature type="domain" description="PKD" evidence="7">
    <location>
        <begin position="1005"/>
        <end position="1058"/>
    </location>
</feature>
<gene>
    <name evidence="8" type="ORF">O3P16_17910</name>
</gene>
<dbReference type="CDD" id="cd00146">
    <property type="entry name" value="PKD"/>
    <property type="match status" value="5"/>
</dbReference>
<keyword evidence="5" id="KW-0472">Membrane</keyword>
<comment type="subcellular location">
    <subcellularLocation>
        <location evidence="1">Membrane</location>
        <topology evidence="1">Multi-pass membrane protein</topology>
    </subcellularLocation>
</comment>
<evidence type="ECO:0000313" key="9">
    <source>
        <dbReference type="Proteomes" id="UP001210231"/>
    </source>
</evidence>
<evidence type="ECO:0000256" key="4">
    <source>
        <dbReference type="ARBA" id="ARBA00022989"/>
    </source>
</evidence>
<keyword evidence="6" id="KW-0732">Signal</keyword>
<feature type="domain" description="PKD" evidence="7">
    <location>
        <begin position="640"/>
        <end position="685"/>
    </location>
</feature>
<keyword evidence="2" id="KW-0812">Transmembrane</keyword>
<dbReference type="InterPro" id="IPR026341">
    <property type="entry name" value="T9SS_type_B"/>
</dbReference>
<dbReference type="NCBIfam" id="TIGR04131">
    <property type="entry name" value="Bac_Flav_CTERM"/>
    <property type="match status" value="1"/>
</dbReference>
<evidence type="ECO:0000256" key="6">
    <source>
        <dbReference type="SAM" id="SignalP"/>
    </source>
</evidence>
<dbReference type="PANTHER" id="PTHR46730">
    <property type="entry name" value="POLYCYSTIN-1"/>
    <property type="match status" value="1"/>
</dbReference>
<dbReference type="EMBL" id="JAQGEF010000039">
    <property type="protein sequence ID" value="MDA3616692.1"/>
    <property type="molecule type" value="Genomic_DNA"/>
</dbReference>
<evidence type="ECO:0000256" key="5">
    <source>
        <dbReference type="ARBA" id="ARBA00023136"/>
    </source>
</evidence>
<feature type="domain" description="PKD" evidence="7">
    <location>
        <begin position="482"/>
        <end position="513"/>
    </location>
</feature>
<proteinExistence type="predicted"/>
<keyword evidence="3" id="KW-0677">Repeat</keyword>
<dbReference type="SUPFAM" id="SSF49299">
    <property type="entry name" value="PKD domain"/>
    <property type="match status" value="9"/>
</dbReference>
<organism evidence="8 9">
    <name type="scientific">Polluticaenibacter yanchengensis</name>
    <dbReference type="NCBI Taxonomy" id="3014562"/>
    <lineage>
        <taxon>Bacteria</taxon>
        <taxon>Pseudomonadati</taxon>
        <taxon>Bacteroidota</taxon>
        <taxon>Chitinophagia</taxon>
        <taxon>Chitinophagales</taxon>
        <taxon>Chitinophagaceae</taxon>
        <taxon>Polluticaenibacter</taxon>
    </lineage>
</organism>
<dbReference type="PROSITE" id="PS50093">
    <property type="entry name" value="PKD"/>
    <property type="match status" value="8"/>
</dbReference>
<evidence type="ECO:0000256" key="2">
    <source>
        <dbReference type="ARBA" id="ARBA00022692"/>
    </source>
</evidence>
<dbReference type="InterPro" id="IPR022409">
    <property type="entry name" value="PKD/Chitinase_dom"/>
</dbReference>
<reference evidence="8 9" key="1">
    <citation type="submission" date="2022-12" db="EMBL/GenBank/DDBJ databases">
        <title>Chitinophagaceae gen. sp. nov., a new member of the family Chitinophagaceae, isolated from soil in a chemical factory.</title>
        <authorList>
            <person name="Ke Z."/>
        </authorList>
    </citation>
    <scope>NUCLEOTIDE SEQUENCE [LARGE SCALE GENOMIC DNA]</scope>
    <source>
        <strain evidence="8 9">LY-5</strain>
    </source>
</reference>
<dbReference type="Gene3D" id="2.60.40.10">
    <property type="entry name" value="Immunoglobulins"/>
    <property type="match status" value="10"/>
</dbReference>
<protein>
    <submittedName>
        <fullName evidence="8">PKD domain-containing protein</fullName>
    </submittedName>
</protein>
<dbReference type="Pfam" id="PF18911">
    <property type="entry name" value="PKD_4"/>
    <property type="match status" value="6"/>
</dbReference>